<dbReference type="PROSITE" id="PS50011">
    <property type="entry name" value="PROTEIN_KINASE_DOM"/>
    <property type="match status" value="1"/>
</dbReference>
<organism evidence="3 4">
    <name type="scientific">Arthrobotrys oligospora (strain ATCC 24927 / CBS 115.81 / DSM 1491)</name>
    <name type="common">Nematode-trapping fungus</name>
    <name type="synonym">Didymozoophaga oligospora</name>
    <dbReference type="NCBI Taxonomy" id="756982"/>
    <lineage>
        <taxon>Eukaryota</taxon>
        <taxon>Fungi</taxon>
        <taxon>Dikarya</taxon>
        <taxon>Ascomycota</taxon>
        <taxon>Pezizomycotina</taxon>
        <taxon>Orbiliomycetes</taxon>
        <taxon>Orbiliales</taxon>
        <taxon>Orbiliaceae</taxon>
        <taxon>Orbilia</taxon>
        <taxon>Orbilia oligospora</taxon>
    </lineage>
</organism>
<protein>
    <recommendedName>
        <fullName evidence="2">Protein kinase domain-containing protein</fullName>
    </recommendedName>
</protein>
<proteinExistence type="predicted"/>
<dbReference type="EMBL" id="ADOT01000015">
    <property type="protein sequence ID" value="EGX53109.1"/>
    <property type="molecule type" value="Genomic_DNA"/>
</dbReference>
<feature type="compositionally biased region" description="Polar residues" evidence="1">
    <location>
        <begin position="309"/>
        <end position="322"/>
    </location>
</feature>
<feature type="region of interest" description="Disordered" evidence="1">
    <location>
        <begin position="309"/>
        <end position="339"/>
    </location>
</feature>
<reference evidence="3 4" key="1">
    <citation type="journal article" date="2011" name="PLoS Pathog.">
        <title>Genomic and proteomic analyses of the fungus Arthrobotrys oligospora provide insights into nematode-trap formation.</title>
        <authorList>
            <person name="Yang J."/>
            <person name="Wang L."/>
            <person name="Ji X."/>
            <person name="Feng Y."/>
            <person name="Li X."/>
            <person name="Zou C."/>
            <person name="Xu J."/>
            <person name="Ren Y."/>
            <person name="Mi Q."/>
            <person name="Wu J."/>
            <person name="Liu S."/>
            <person name="Liu Y."/>
            <person name="Huang X."/>
            <person name="Wang H."/>
            <person name="Niu X."/>
            <person name="Li J."/>
            <person name="Liang L."/>
            <person name="Luo Y."/>
            <person name="Ji K."/>
            <person name="Zhou W."/>
            <person name="Yu Z."/>
            <person name="Li G."/>
            <person name="Liu Y."/>
            <person name="Li L."/>
            <person name="Qiao M."/>
            <person name="Feng L."/>
            <person name="Zhang K.-Q."/>
        </authorList>
    </citation>
    <scope>NUCLEOTIDE SEQUENCE [LARGE SCALE GENOMIC DNA]</scope>
    <source>
        <strain evidence="4">ATCC 24927 / CBS 115.81 / DSM 1491</strain>
    </source>
</reference>
<evidence type="ECO:0000313" key="3">
    <source>
        <dbReference type="EMBL" id="EGX53109.1"/>
    </source>
</evidence>
<dbReference type="Proteomes" id="UP000008784">
    <property type="component" value="Unassembled WGS sequence"/>
</dbReference>
<name>G1X199_ARTOA</name>
<sequence length="339" mass="37563">MDISFFTYGERPCLIYPRALGTLEHLLTRNFACPSGDVTSLNLWRQLKKVSEGINFIHKSLETQHLDLKPGNILIFERGGSSVKKIENGSGPASPLSTSSTRSPLPGNFISDAIFMIGDFGHRSVVTPGAAEWGPPDGPHNRFELQTNEANELYDHWSFGAILLEAAVYDRARESDEGSDDIAVNTFRHKRANLDQGLTPVINTKLYVLGENGKNGLKRTVSDQIANMETLEDYKLGESENGYTRMPAKFYRDIAGDISRLLSISPKKRRSENGIMSIEPYGYYREALRTNPASFSHLISQSGLISPSSEHFRAENNNSSVAPPNGAARSLDLNQRETL</sequence>
<dbReference type="RefSeq" id="XP_011118261.1">
    <property type="nucleotide sequence ID" value="XM_011119959.1"/>
</dbReference>
<dbReference type="SUPFAM" id="SSF56112">
    <property type="entry name" value="Protein kinase-like (PK-like)"/>
    <property type="match status" value="1"/>
</dbReference>
<dbReference type="AlphaFoldDB" id="G1X199"/>
<dbReference type="InParanoid" id="G1X199"/>
<dbReference type="InterPro" id="IPR011009">
    <property type="entry name" value="Kinase-like_dom_sf"/>
</dbReference>
<comment type="caution">
    <text evidence="3">The sequence shown here is derived from an EMBL/GenBank/DDBJ whole genome shotgun (WGS) entry which is preliminary data.</text>
</comment>
<feature type="domain" description="Protein kinase" evidence="2">
    <location>
        <begin position="1"/>
        <end position="282"/>
    </location>
</feature>
<dbReference type="GO" id="GO:0005524">
    <property type="term" value="F:ATP binding"/>
    <property type="evidence" value="ECO:0007669"/>
    <property type="project" value="InterPro"/>
</dbReference>
<evidence type="ECO:0000313" key="4">
    <source>
        <dbReference type="Proteomes" id="UP000008784"/>
    </source>
</evidence>
<evidence type="ECO:0000256" key="1">
    <source>
        <dbReference type="SAM" id="MobiDB-lite"/>
    </source>
</evidence>
<keyword evidence="4" id="KW-1185">Reference proteome</keyword>
<dbReference type="GeneID" id="22889721"/>
<gene>
    <name evidence="3" type="ORF">AOL_s00007g58</name>
</gene>
<dbReference type="InterPro" id="IPR000719">
    <property type="entry name" value="Prot_kinase_dom"/>
</dbReference>
<dbReference type="HOGENOM" id="CLU_818805_0_0_1"/>
<dbReference type="OrthoDB" id="5986190at2759"/>
<accession>G1X199</accession>
<dbReference type="Gene3D" id="1.10.510.10">
    <property type="entry name" value="Transferase(Phosphotransferase) domain 1"/>
    <property type="match status" value="1"/>
</dbReference>
<dbReference type="GO" id="GO:0004672">
    <property type="term" value="F:protein kinase activity"/>
    <property type="evidence" value="ECO:0007669"/>
    <property type="project" value="InterPro"/>
</dbReference>
<evidence type="ECO:0000259" key="2">
    <source>
        <dbReference type="PROSITE" id="PS50011"/>
    </source>
</evidence>